<dbReference type="Proteomes" id="UP000199068">
    <property type="component" value="Unassembled WGS sequence"/>
</dbReference>
<dbReference type="EMBL" id="FNGW01000011">
    <property type="protein sequence ID" value="SDM42145.1"/>
    <property type="molecule type" value="Genomic_DNA"/>
</dbReference>
<protein>
    <recommendedName>
        <fullName evidence="1">Novel STAND NTPase 3 domain-containing protein</fullName>
    </recommendedName>
</protein>
<name>A0A1G9T4X4_9FIRM</name>
<dbReference type="InterPro" id="IPR049050">
    <property type="entry name" value="nSTAND3"/>
</dbReference>
<dbReference type="SUPFAM" id="SSF52540">
    <property type="entry name" value="P-loop containing nucleoside triphosphate hydrolases"/>
    <property type="match status" value="1"/>
</dbReference>
<keyword evidence="3" id="KW-1185">Reference proteome</keyword>
<dbReference type="InterPro" id="IPR027417">
    <property type="entry name" value="P-loop_NTPase"/>
</dbReference>
<sequence length="1250" mass="147986">MFEYYVKEDVVLSKINAIQQAILQLDGGKYQKLMDAYLYKKFKYTNIEPLGSHTGTDKVTKGIPDSYVKLENGRYVLIMYGAVESTSYEKIEKDIRSCLDKKKLDIDIKEIEEIICCYTSTNIHIEQKKKLENILEGVKINLVGIGTVSHDLLSKYPTIASEFLNISIDTEQIFDIDEFISRYDKTKVNASINMELLHREPELEDLSNKLKNNKVLLIFGKSGIGKTRLALELARLYENKYNATALCIKNNGQMLYNDLKYYLSDSGEYLLFVDDANQITQLEHILNYAITPPEGINVKIIMTVRDYARDRVKSIIHNKLTSEEVEIDILKDEAIRDILIKNLHIRNDKYLDRIVDISKGNARIAVLAGKISKKNGLAAINNSVDIFKYYYGEIIEKQFHDRNKIIVAFIVTLLGPFEYKKNRLAVEILKDIGIYEEEFYKICCELNENEIIDLYMDKAVKISDQSMGDYLLYYVLIEKKFINLDYIIKKLFRTYKCKLTYVLKTIMKLFYSEDNFKYIKEQVNSAWSSIEGNIEKFEYLKAFYQFNEEKSLAYIKKKIDLMDEENILLDYSKLKERENNKLISSETLGILRNFKYSNNYELALELIIYYFKKQPSEARDFYIVLSDSLGYDKYSYDWQYEKEILNIECLWKKSNGGLDKNITLLLLSIIDKYLEFETSCTEMSTNKSFTFITFNLCKCEGLEKLRKLMWYVLGKLYNKQIYRKIINEILVNYNPYCKDDKQVKLIYEIDIKYIIKYIFREVTELEFIQCKILNQLKNINIRLGVEVDEVLNRYKNNKEFLIYNTMVDDDFNVDWENKEQRKKESLYNMVKFYTEDDFIKLFNLCNKVLNEMATREYWEFEESISFIFNGIRENKQQYISAVKSYLKCNAPFNSSYVNQVHNLIEIVGFEETEEIIFNYEYKLKNIWIYEYLSSIPTERISIKYVNLLRSVFEDGIKEEYPQVPDVQSIKLYKNVDENIIYDLSLKLLTSNIQHKSYAIKSFLGHRFEDENINIILKLFSNDITILENLYVDTIEKHIDYDGKLFISLVKNNMKFIDRFIIKLIGINDRNYHKQKFELLWEEENYNELIQTSLDTILSNEVYVGEYKSHIKEIFSNNTNTSNTIKLRKIEWIKNYITQFSSDKENLSLIFDVVSSTFKESRIELISYFLNINKDVEIFKKLLFFHGVKSWSGSEVPLIEDEITFLEQLMKSINSIDYIEHKAYLKDCIAHKERYKQDVLVREYLEDQDLS</sequence>
<feature type="domain" description="Novel STAND NTPase 3" evidence="1">
    <location>
        <begin position="201"/>
        <end position="342"/>
    </location>
</feature>
<dbReference type="STRING" id="1121325.SAMN04515677_11178"/>
<proteinExistence type="predicted"/>
<evidence type="ECO:0000313" key="2">
    <source>
        <dbReference type="EMBL" id="SDM42145.1"/>
    </source>
</evidence>
<reference evidence="2 3" key="1">
    <citation type="submission" date="2016-10" db="EMBL/GenBank/DDBJ databases">
        <authorList>
            <person name="de Groot N.N."/>
        </authorList>
    </citation>
    <scope>NUCLEOTIDE SEQUENCE [LARGE SCALE GENOMIC DNA]</scope>
    <source>
        <strain evidence="2 3">DSM 797</strain>
    </source>
</reference>
<accession>A0A1G9T4X4</accession>
<evidence type="ECO:0000259" key="1">
    <source>
        <dbReference type="Pfam" id="PF20720"/>
    </source>
</evidence>
<gene>
    <name evidence="2" type="ORF">SAMN04515677_11178</name>
</gene>
<evidence type="ECO:0000313" key="3">
    <source>
        <dbReference type="Proteomes" id="UP000199068"/>
    </source>
</evidence>
<dbReference type="Pfam" id="PF20720">
    <property type="entry name" value="nSTAND3"/>
    <property type="match status" value="1"/>
</dbReference>
<dbReference type="AlphaFoldDB" id="A0A1G9T4X4"/>
<dbReference type="Gene3D" id="3.40.50.300">
    <property type="entry name" value="P-loop containing nucleotide triphosphate hydrolases"/>
    <property type="match status" value="1"/>
</dbReference>
<organism evidence="2 3">
    <name type="scientific">Romboutsia lituseburensis DSM 797</name>
    <dbReference type="NCBI Taxonomy" id="1121325"/>
    <lineage>
        <taxon>Bacteria</taxon>
        <taxon>Bacillati</taxon>
        <taxon>Bacillota</taxon>
        <taxon>Clostridia</taxon>
        <taxon>Peptostreptococcales</taxon>
        <taxon>Peptostreptococcaceae</taxon>
        <taxon>Romboutsia</taxon>
    </lineage>
</organism>